<reference evidence="3" key="1">
    <citation type="submission" date="2024-08" db="EMBL/GenBank/DDBJ databases">
        <authorList>
            <person name="Yu S.T."/>
        </authorList>
    </citation>
    <scope>NUCLEOTIDE SEQUENCE</scope>
    <source>
        <strain evidence="3">R33</strain>
    </source>
</reference>
<protein>
    <submittedName>
        <fullName evidence="3">Uncharacterized protein</fullName>
    </submittedName>
</protein>
<gene>
    <name evidence="3" type="ORF">AB5J51_20235</name>
</gene>
<feature type="compositionally biased region" description="Basic and acidic residues" evidence="1">
    <location>
        <begin position="352"/>
        <end position="368"/>
    </location>
</feature>
<feature type="region of interest" description="Disordered" evidence="1">
    <location>
        <begin position="445"/>
        <end position="477"/>
    </location>
</feature>
<evidence type="ECO:0000313" key="3">
    <source>
        <dbReference type="EMBL" id="XDV65115.1"/>
    </source>
</evidence>
<feature type="transmembrane region" description="Helical" evidence="2">
    <location>
        <begin position="103"/>
        <end position="124"/>
    </location>
</feature>
<dbReference type="RefSeq" id="WP_369778231.1">
    <property type="nucleotide sequence ID" value="NZ_CP165727.1"/>
</dbReference>
<feature type="transmembrane region" description="Helical" evidence="2">
    <location>
        <begin position="70"/>
        <end position="91"/>
    </location>
</feature>
<accession>A0AB39Y4Q5</accession>
<dbReference type="AlphaFoldDB" id="A0AB39Y4Q5"/>
<feature type="transmembrane region" description="Helical" evidence="2">
    <location>
        <begin position="200"/>
        <end position="222"/>
    </location>
</feature>
<sequence>MANTPVVAVSGPDDLGWRHVTINDQRAGQVRSMGELRRLIRGAGLESGYEIRWIGADCTDWPDNPCYRRIVGTLMVAGLLATACMLFVIGMKDTFGALTYSGRVTGIIFLLAAALEIIAALAAFDYWHVRKSSYSGMIVLLGASVSVGVGLLMLLMQLIDGGAYTHYVLLWVGFTLLSVGALCVLVRHRVWKLVPNPKRIVAGAVISSLLAIPNVTYTQIYVPYATSPIVNSAASFGKPSLNEDRSKMYLPVHLSVKNSGQIPVYVLGSIYWVHGYPAPEKRAFQLIKDGEFVRPPGWLLNPGEEFSEDEVIEIAEPDDFEYEQVRVQAEMYAVRKDRMTIVGDYERSGKSLEALKREGKDQDPRGPEGKNQAYMRYQADISNSNEILNATRGRQRITLWYVKKKERPYIYAVVEPPGEKVGFDSSDPNRNKKAIDRYGLEHVRSSMQQKPFEELRAMAEAKPSTGESPTPPGAETP</sequence>
<feature type="transmembrane region" description="Helical" evidence="2">
    <location>
        <begin position="168"/>
        <end position="188"/>
    </location>
</feature>
<keyword evidence="2" id="KW-1133">Transmembrane helix</keyword>
<keyword evidence="2" id="KW-0472">Membrane</keyword>
<organism evidence="3">
    <name type="scientific">Streptomyces sp. R33</name>
    <dbReference type="NCBI Taxonomy" id="3238629"/>
    <lineage>
        <taxon>Bacteria</taxon>
        <taxon>Bacillati</taxon>
        <taxon>Actinomycetota</taxon>
        <taxon>Actinomycetes</taxon>
        <taxon>Kitasatosporales</taxon>
        <taxon>Streptomycetaceae</taxon>
        <taxon>Streptomyces</taxon>
    </lineage>
</organism>
<keyword evidence="2" id="KW-0812">Transmembrane</keyword>
<name>A0AB39Y4Q5_9ACTN</name>
<evidence type="ECO:0000256" key="2">
    <source>
        <dbReference type="SAM" id="Phobius"/>
    </source>
</evidence>
<dbReference type="EMBL" id="CP165727">
    <property type="protein sequence ID" value="XDV65115.1"/>
    <property type="molecule type" value="Genomic_DNA"/>
</dbReference>
<evidence type="ECO:0000256" key="1">
    <source>
        <dbReference type="SAM" id="MobiDB-lite"/>
    </source>
</evidence>
<proteinExistence type="predicted"/>
<feature type="transmembrane region" description="Helical" evidence="2">
    <location>
        <begin position="136"/>
        <end position="156"/>
    </location>
</feature>
<feature type="region of interest" description="Disordered" evidence="1">
    <location>
        <begin position="352"/>
        <end position="372"/>
    </location>
</feature>